<dbReference type="Gene3D" id="3.40.390.10">
    <property type="entry name" value="Collagenase (Catalytic Domain)"/>
    <property type="match status" value="1"/>
</dbReference>
<dbReference type="OMA" id="NAQNMAY"/>
<name>T0JX17_COLGC</name>
<dbReference type="InterPro" id="IPR024079">
    <property type="entry name" value="MetalloPept_cat_dom_sf"/>
</dbReference>
<gene>
    <name evidence="1" type="ORF">CGLO_13145</name>
</gene>
<dbReference type="Proteomes" id="UP000015530">
    <property type="component" value="Unassembled WGS sequence"/>
</dbReference>
<sequence length="316" mass="34964">MPVHYQYIYTDYEQQHHEEGISRIALFLSRPASTTLSKMEWFSVLFALIALVAFSSAHPAETHSIHASLHRKRALDGYFVVDQAEGDELGCSDSQIDTLHSAVIEAKTLARSASDALAKLESTGSKSFLKWFGKENANDAMRTAIKSNNYDPVADVKPPWERNRIHDANMAALSPTGLTFVCIPYDFALCGPGAVAIAFQIGSISDNTGPLVTLCPPFFSSITWQNMVDDWRTSGWDKTGKVLLTSGFSLLHELQHIPQITGAERRCTDVENYAPAPNDVTKACYHPYCCEHIDGKDKVQNAQNMAYYALDTVVNP</sequence>
<organism evidence="1 2">
    <name type="scientific">Colletotrichum gloeosporioides (strain Cg-14)</name>
    <name type="common">Anthracnose fungus</name>
    <name type="synonym">Glomerella cingulata</name>
    <dbReference type="NCBI Taxonomy" id="1237896"/>
    <lineage>
        <taxon>Eukaryota</taxon>
        <taxon>Fungi</taxon>
        <taxon>Dikarya</taxon>
        <taxon>Ascomycota</taxon>
        <taxon>Pezizomycotina</taxon>
        <taxon>Sordariomycetes</taxon>
        <taxon>Hypocreomycetidae</taxon>
        <taxon>Glomerellales</taxon>
        <taxon>Glomerellaceae</taxon>
        <taxon>Colletotrichum</taxon>
        <taxon>Colletotrichum gloeosporioides species complex</taxon>
    </lineage>
</organism>
<dbReference type="AlphaFoldDB" id="T0JX17"/>
<dbReference type="SUPFAM" id="SSF55486">
    <property type="entry name" value="Metalloproteases ('zincins'), catalytic domain"/>
    <property type="match status" value="1"/>
</dbReference>
<evidence type="ECO:0008006" key="3">
    <source>
        <dbReference type="Google" id="ProtNLM"/>
    </source>
</evidence>
<dbReference type="eggNOG" id="ENOG502QYBK">
    <property type="taxonomic scope" value="Eukaryota"/>
</dbReference>
<protein>
    <recommendedName>
        <fullName evidence="3">Lysine-specific metallo-endopeptidase domain-containing protein</fullName>
    </recommendedName>
</protein>
<evidence type="ECO:0000313" key="1">
    <source>
        <dbReference type="EMBL" id="EQB47677.1"/>
    </source>
</evidence>
<dbReference type="GO" id="GO:0008237">
    <property type="term" value="F:metallopeptidase activity"/>
    <property type="evidence" value="ECO:0007669"/>
    <property type="project" value="InterPro"/>
</dbReference>
<comment type="caution">
    <text evidence="1">The sequence shown here is derived from an EMBL/GenBank/DDBJ whole genome shotgun (WGS) entry which is preliminary data.</text>
</comment>
<reference evidence="2" key="1">
    <citation type="journal article" date="2013" name="Mol. Plant Microbe Interact.">
        <title>Global aspects of pacC regulation of pathogenicity genes in Colletotrichum gloeosporioides as revealed by transcriptome analysis.</title>
        <authorList>
            <person name="Alkan N."/>
            <person name="Meng X."/>
            <person name="Friedlander G."/>
            <person name="Reuveni E."/>
            <person name="Sukno S."/>
            <person name="Sherman A."/>
            <person name="Thon M."/>
            <person name="Fluhr R."/>
            <person name="Prusky D."/>
        </authorList>
    </citation>
    <scope>NUCLEOTIDE SEQUENCE [LARGE SCALE GENOMIC DNA]</scope>
    <source>
        <strain evidence="2">Cg-14</strain>
    </source>
</reference>
<evidence type="ECO:0000313" key="2">
    <source>
        <dbReference type="Proteomes" id="UP000015530"/>
    </source>
</evidence>
<proteinExistence type="predicted"/>
<accession>T0JX17</accession>
<dbReference type="EMBL" id="AMYD01002862">
    <property type="protein sequence ID" value="EQB47677.1"/>
    <property type="molecule type" value="Genomic_DNA"/>
</dbReference>
<dbReference type="STRING" id="1237896.T0JX17"/>
<dbReference type="OrthoDB" id="4811013at2759"/>
<dbReference type="HOGENOM" id="CLU_069405_1_0_1"/>